<dbReference type="OrthoDB" id="9780518at2"/>
<dbReference type="GO" id="GO:0016705">
    <property type="term" value="F:oxidoreductase activity, acting on paired donors, with incorporation or reduction of molecular oxygen"/>
    <property type="evidence" value="ECO:0007669"/>
    <property type="project" value="InterPro"/>
</dbReference>
<dbReference type="AlphaFoldDB" id="A0A1R4EG34"/>
<dbReference type="NCBIfam" id="TIGR03558">
    <property type="entry name" value="oxido_grp_1"/>
    <property type="match status" value="1"/>
</dbReference>
<dbReference type="FunFam" id="3.20.20.30:FF:000002">
    <property type="entry name" value="LLM class flavin-dependent oxidoreductase"/>
    <property type="match status" value="1"/>
</dbReference>
<name>A0A1R4EG34_9GAMM</name>
<dbReference type="InterPro" id="IPR036661">
    <property type="entry name" value="Luciferase-like_sf"/>
</dbReference>
<dbReference type="PANTHER" id="PTHR30137:SF6">
    <property type="entry name" value="LUCIFERASE-LIKE MONOOXYGENASE"/>
    <property type="match status" value="1"/>
</dbReference>
<accession>A0A1R4EG34</accession>
<dbReference type="SUPFAM" id="SSF51679">
    <property type="entry name" value="Bacterial luciferase-like"/>
    <property type="match status" value="1"/>
</dbReference>
<evidence type="ECO:0000313" key="4">
    <source>
        <dbReference type="EMBL" id="SJM37443.1"/>
    </source>
</evidence>
<dbReference type="EMBL" id="FUGD01000086">
    <property type="protein sequence ID" value="SJM37443.1"/>
    <property type="molecule type" value="Genomic_DNA"/>
</dbReference>
<reference evidence="5" key="1">
    <citation type="submission" date="2017-02" db="EMBL/GenBank/DDBJ databases">
        <authorList>
            <person name="Mornico D."/>
        </authorList>
    </citation>
    <scope>NUCLEOTIDE SEQUENCE [LARGE SCALE GENOMIC DNA]</scope>
</reference>
<dbReference type="GO" id="GO:0004497">
    <property type="term" value="F:monooxygenase activity"/>
    <property type="evidence" value="ECO:0007669"/>
    <property type="project" value="UniProtKB-KW"/>
</dbReference>
<organism evidence="4 5">
    <name type="scientific">Psychrobacter pasteurii</name>
    <dbReference type="NCBI Taxonomy" id="1945520"/>
    <lineage>
        <taxon>Bacteria</taxon>
        <taxon>Pseudomonadati</taxon>
        <taxon>Pseudomonadota</taxon>
        <taxon>Gammaproteobacteria</taxon>
        <taxon>Moraxellales</taxon>
        <taxon>Moraxellaceae</taxon>
        <taxon>Psychrobacter</taxon>
    </lineage>
</organism>
<keyword evidence="4" id="KW-0560">Oxidoreductase</keyword>
<keyword evidence="5" id="KW-1185">Reference proteome</keyword>
<dbReference type="PANTHER" id="PTHR30137">
    <property type="entry name" value="LUCIFERASE-LIKE MONOOXYGENASE"/>
    <property type="match status" value="1"/>
</dbReference>
<proteinExistence type="predicted"/>
<sequence length="333" mass="36360">MTAIPLSFLDLAPVPEGQTTAQGVAYTVDMAQKAEAIGMNRFWMAEHHNMPGIASAATSVLLSHIGAKTNKIRIGSGGVMLPNHAPLVIAEQFGTLQALYGDRIDLGLGRAPGTDGATFRALRRQMQDADRFPQDVQELLFFLGKDSDNSPVQAFPGAHSNVPIWILGSSLFGATLAAKLGLPYSFASHFAPRMMTQAIATYRENFEPSQYLDKPYVMLAANMLLADEDATARYHFTSAQQSFVRLRRGGRGQVPAPVESMDSIWSAPEQAMVEDALAISFVGSVSSTRPLLEHFLEEHKPDELMVTANVYDQQARLRSLELIPELGVFDLKP</sequence>
<evidence type="ECO:0000259" key="3">
    <source>
        <dbReference type="Pfam" id="PF00296"/>
    </source>
</evidence>
<dbReference type="InterPro" id="IPR011251">
    <property type="entry name" value="Luciferase-like_dom"/>
</dbReference>
<evidence type="ECO:0000256" key="2">
    <source>
        <dbReference type="ARBA" id="ARBA00074555"/>
    </source>
</evidence>
<dbReference type="Gene3D" id="3.20.20.30">
    <property type="entry name" value="Luciferase-like domain"/>
    <property type="match status" value="1"/>
</dbReference>
<evidence type="ECO:0000313" key="5">
    <source>
        <dbReference type="Proteomes" id="UP000188169"/>
    </source>
</evidence>
<comment type="similarity">
    <text evidence="1">To bacterial alkanal monooxygenase alpha and beta chains.</text>
</comment>
<protein>
    <recommendedName>
        <fullName evidence="2">Luciferase-like monooxygenase</fullName>
    </recommendedName>
</protein>
<gene>
    <name evidence="4" type="primary">limB</name>
    <name evidence="4" type="ORF">A1019T_01415</name>
</gene>
<dbReference type="Pfam" id="PF00296">
    <property type="entry name" value="Bac_luciferase"/>
    <property type="match status" value="1"/>
</dbReference>
<evidence type="ECO:0000256" key="1">
    <source>
        <dbReference type="ARBA" id="ARBA00007789"/>
    </source>
</evidence>
<dbReference type="STRING" id="1945520.A1019T_01415"/>
<dbReference type="RefSeq" id="WP_077448837.1">
    <property type="nucleotide sequence ID" value="NZ_FUGD01000086.1"/>
</dbReference>
<dbReference type="GO" id="GO:0005829">
    <property type="term" value="C:cytosol"/>
    <property type="evidence" value="ECO:0007669"/>
    <property type="project" value="TreeGrafter"/>
</dbReference>
<dbReference type="InterPro" id="IPR019949">
    <property type="entry name" value="CmoO-like"/>
</dbReference>
<keyword evidence="4" id="KW-0503">Monooxygenase</keyword>
<dbReference type="InterPro" id="IPR050766">
    <property type="entry name" value="Bact_Lucif_Oxidored"/>
</dbReference>
<feature type="domain" description="Luciferase-like" evidence="3">
    <location>
        <begin position="11"/>
        <end position="248"/>
    </location>
</feature>
<dbReference type="Proteomes" id="UP000188169">
    <property type="component" value="Unassembled WGS sequence"/>
</dbReference>